<evidence type="ECO:0000256" key="5">
    <source>
        <dbReference type="ARBA" id="ARBA00022723"/>
    </source>
</evidence>
<dbReference type="Pfam" id="PF12627">
    <property type="entry name" value="PolyA_pol_RNAbd"/>
    <property type="match status" value="1"/>
</dbReference>
<proteinExistence type="inferred from homology"/>
<dbReference type="SMART" id="SM00471">
    <property type="entry name" value="HDc"/>
    <property type="match status" value="1"/>
</dbReference>
<dbReference type="Pfam" id="PF01966">
    <property type="entry name" value="HD"/>
    <property type="match status" value="1"/>
</dbReference>
<evidence type="ECO:0000256" key="4">
    <source>
        <dbReference type="ARBA" id="ARBA00022695"/>
    </source>
</evidence>
<evidence type="ECO:0000259" key="12">
    <source>
        <dbReference type="SMART" id="SM00471"/>
    </source>
</evidence>
<dbReference type="EMBL" id="ACZK01000010">
    <property type="protein sequence ID" value="EHG24081.1"/>
    <property type="molecule type" value="Genomic_DNA"/>
</dbReference>
<dbReference type="Gene3D" id="1.10.246.80">
    <property type="match status" value="1"/>
</dbReference>
<keyword evidence="5" id="KW-0479">Metal-binding</keyword>
<dbReference type="SUPFAM" id="SSF81891">
    <property type="entry name" value="Poly A polymerase C-terminal region-like"/>
    <property type="match status" value="1"/>
</dbReference>
<comment type="cofactor">
    <cofactor evidence="1">
        <name>Mg(2+)</name>
        <dbReference type="ChEBI" id="CHEBI:18420"/>
    </cofactor>
</comment>
<dbReference type="Gene3D" id="1.10.3090.10">
    <property type="entry name" value="cca-adding enzyme, domain 2"/>
    <property type="match status" value="1"/>
</dbReference>
<keyword evidence="2 11" id="KW-0808">Transferase</keyword>
<dbReference type="STRING" id="679199.HMPREF9332_00282"/>
<comment type="caution">
    <text evidence="13">The sequence shown here is derived from an EMBL/GenBank/DDBJ whole genome shotgun (WGS) entry which is preliminary data.</text>
</comment>
<dbReference type="FunFam" id="3.30.460.10:FF:000033">
    <property type="entry name" value="Poly A polymerase head domain protein"/>
    <property type="match status" value="1"/>
</dbReference>
<keyword evidence="7" id="KW-0692">RNA repair</keyword>
<name>G5G9N1_9BACT</name>
<dbReference type="PANTHER" id="PTHR47545">
    <property type="entry name" value="MULTIFUNCTIONAL CCA PROTEIN"/>
    <property type="match status" value="1"/>
</dbReference>
<dbReference type="CDD" id="cd05398">
    <property type="entry name" value="NT_ClassII-CCAase"/>
    <property type="match status" value="1"/>
</dbReference>
<dbReference type="GO" id="GO:0016779">
    <property type="term" value="F:nucleotidyltransferase activity"/>
    <property type="evidence" value="ECO:0007669"/>
    <property type="project" value="UniProtKB-KW"/>
</dbReference>
<dbReference type="InterPro" id="IPR006675">
    <property type="entry name" value="HDIG_dom"/>
</dbReference>
<accession>G5G9N1</accession>
<sequence length="478" mass="54941">MRNLQQVDIVDILHKDHIFEKLSQTADKLQIETYLVGGYVRDLLLNRPTNDIDVVVIGSGIEFAKSFTDTLGKGAHLSIFRNFGTAQVKWHHYEIEFVGARKESYSHDSRKPIVEDGTLEDDQNRRDFTINALAVSLTPLNFGKLIDPFGGIQDLQDGIIRTPLDPNITFSDDPLRMLRCIRFSAQLNFRIYDETFEALTQNKERIKIISAERIIDELNKIMLSPRPSIGFVELHRCGLLEIILPEVAKLDIVETRNGKSHKNNFYHSLEVLDNAAKKTNNLWLRWAALLHDIGKPKSKQWDPLTGWTFHNHNFLGEKMLRPLFRRLKLPLDERLKYVSKLVGLHMRPIVMSDDIVTDSAVRRLLFEAGKDIDDLMLLCEADITSKNEQRKRNFLQNFQLVRQKLIDIEEKDRIRNFQPPVTGNEIMKLFNLGPCQEVGSLKSSLKDAILDGVIPNEHDAALEYILKKAAEMGLQRTK</sequence>
<dbReference type="SUPFAM" id="SSF81301">
    <property type="entry name" value="Nucleotidyltransferase"/>
    <property type="match status" value="1"/>
</dbReference>
<protein>
    <recommendedName>
        <fullName evidence="12">HD/PDEase domain-containing protein</fullName>
    </recommendedName>
</protein>
<organism evidence="13 14">
    <name type="scientific">Alloprevotella rava F0323</name>
    <dbReference type="NCBI Taxonomy" id="679199"/>
    <lineage>
        <taxon>Bacteria</taxon>
        <taxon>Pseudomonadati</taxon>
        <taxon>Bacteroidota</taxon>
        <taxon>Bacteroidia</taxon>
        <taxon>Bacteroidales</taxon>
        <taxon>Prevotellaceae</taxon>
        <taxon>Alloprevotella</taxon>
    </lineage>
</organism>
<keyword evidence="6" id="KW-0547">Nucleotide-binding</keyword>
<keyword evidence="14" id="KW-1185">Reference proteome</keyword>
<dbReference type="PANTHER" id="PTHR47545:SF1">
    <property type="entry name" value="MULTIFUNCTIONAL CCA PROTEIN"/>
    <property type="match status" value="1"/>
</dbReference>
<dbReference type="AlphaFoldDB" id="G5G9N1"/>
<dbReference type="Proteomes" id="UP000015993">
    <property type="component" value="Unassembled WGS sequence"/>
</dbReference>
<dbReference type="InterPro" id="IPR050124">
    <property type="entry name" value="tRNA_CCA-adding_enzyme"/>
</dbReference>
<comment type="similarity">
    <text evidence="11">Belongs to the tRNA nucleotidyltransferase/poly(A) polymerase family.</text>
</comment>
<keyword evidence="9" id="KW-0460">Magnesium</keyword>
<keyword evidence="8" id="KW-0067">ATP-binding</keyword>
<evidence type="ECO:0000256" key="7">
    <source>
        <dbReference type="ARBA" id="ARBA00022800"/>
    </source>
</evidence>
<keyword evidence="10 11" id="KW-0694">RNA-binding</keyword>
<dbReference type="GO" id="GO:0003723">
    <property type="term" value="F:RNA binding"/>
    <property type="evidence" value="ECO:0007669"/>
    <property type="project" value="UniProtKB-KW"/>
</dbReference>
<dbReference type="Pfam" id="PF01743">
    <property type="entry name" value="PolyA_pol"/>
    <property type="match status" value="1"/>
</dbReference>
<dbReference type="InterPro" id="IPR043519">
    <property type="entry name" value="NT_sf"/>
</dbReference>
<evidence type="ECO:0000256" key="6">
    <source>
        <dbReference type="ARBA" id="ARBA00022741"/>
    </source>
</evidence>
<evidence type="ECO:0000256" key="9">
    <source>
        <dbReference type="ARBA" id="ARBA00022842"/>
    </source>
</evidence>
<dbReference type="HOGENOM" id="CLU_015961_6_1_10"/>
<dbReference type="GO" id="GO:0046872">
    <property type="term" value="F:metal ion binding"/>
    <property type="evidence" value="ECO:0007669"/>
    <property type="project" value="UniProtKB-KW"/>
</dbReference>
<dbReference type="eggNOG" id="COG0617">
    <property type="taxonomic scope" value="Bacteria"/>
</dbReference>
<feature type="domain" description="HD/PDEase" evidence="12">
    <location>
        <begin position="260"/>
        <end position="367"/>
    </location>
</feature>
<evidence type="ECO:0000313" key="13">
    <source>
        <dbReference type="EMBL" id="EHG24081.1"/>
    </source>
</evidence>
<dbReference type="RefSeq" id="WP_009346693.1">
    <property type="nucleotide sequence ID" value="NZ_JH376827.1"/>
</dbReference>
<dbReference type="Gene3D" id="3.30.460.10">
    <property type="entry name" value="Beta Polymerase, domain 2"/>
    <property type="match status" value="1"/>
</dbReference>
<dbReference type="CDD" id="cd00077">
    <property type="entry name" value="HDc"/>
    <property type="match status" value="1"/>
</dbReference>
<dbReference type="GO" id="GO:0008033">
    <property type="term" value="P:tRNA processing"/>
    <property type="evidence" value="ECO:0007669"/>
    <property type="project" value="UniProtKB-KW"/>
</dbReference>
<evidence type="ECO:0000256" key="10">
    <source>
        <dbReference type="ARBA" id="ARBA00022884"/>
    </source>
</evidence>
<dbReference type="InterPro" id="IPR002646">
    <property type="entry name" value="PolA_pol_head_dom"/>
</dbReference>
<dbReference type="InterPro" id="IPR003607">
    <property type="entry name" value="HD/PDEase_dom"/>
</dbReference>
<evidence type="ECO:0000256" key="8">
    <source>
        <dbReference type="ARBA" id="ARBA00022840"/>
    </source>
</evidence>
<evidence type="ECO:0000256" key="2">
    <source>
        <dbReference type="ARBA" id="ARBA00022679"/>
    </source>
</evidence>
<dbReference type="InterPro" id="IPR032828">
    <property type="entry name" value="PolyA_RNA-bd"/>
</dbReference>
<dbReference type="InterPro" id="IPR006674">
    <property type="entry name" value="HD_domain"/>
</dbReference>
<evidence type="ECO:0000313" key="14">
    <source>
        <dbReference type="Proteomes" id="UP000015993"/>
    </source>
</evidence>
<keyword evidence="4" id="KW-0548">Nucleotidyltransferase</keyword>
<evidence type="ECO:0000256" key="3">
    <source>
        <dbReference type="ARBA" id="ARBA00022694"/>
    </source>
</evidence>
<gene>
    <name evidence="13" type="ORF">HMPREF9332_00282</name>
</gene>
<evidence type="ECO:0000256" key="11">
    <source>
        <dbReference type="RuleBase" id="RU003953"/>
    </source>
</evidence>
<evidence type="ECO:0000256" key="1">
    <source>
        <dbReference type="ARBA" id="ARBA00001946"/>
    </source>
</evidence>
<reference evidence="13 14" key="1">
    <citation type="submission" date="2011-08" db="EMBL/GenBank/DDBJ databases">
        <title>The Genome Sequence of Prevotella sp. oral taxon 302 str. F0323.</title>
        <authorList>
            <consortium name="The Broad Institute Genome Sequencing Platform"/>
            <person name="Earl A."/>
            <person name="Ward D."/>
            <person name="Feldgarden M."/>
            <person name="Gevers D."/>
            <person name="Izard J."/>
            <person name="Blanton J.M."/>
            <person name="Baranova O.V."/>
            <person name="Tanner A.C."/>
            <person name="Dewhirst F.E."/>
            <person name="Young S.K."/>
            <person name="Zeng Q."/>
            <person name="Gargeya S."/>
            <person name="Fitzgerald M."/>
            <person name="Haas B."/>
            <person name="Abouelleil A."/>
            <person name="Alvarado L."/>
            <person name="Arachchi H.M."/>
            <person name="Berlin A."/>
            <person name="Brown A."/>
            <person name="Chapman S.B."/>
            <person name="Chen Z."/>
            <person name="Dunbar C."/>
            <person name="Freedman E."/>
            <person name="Gearin G."/>
            <person name="Gellesch M."/>
            <person name="Goldberg J."/>
            <person name="Griggs A."/>
            <person name="Gujja S."/>
            <person name="Heiman D."/>
            <person name="Howarth C."/>
            <person name="Larson L."/>
            <person name="Lui A."/>
            <person name="MacDonald P.J.P."/>
            <person name="Montmayeur A."/>
            <person name="Murphy C."/>
            <person name="Neiman D."/>
            <person name="Pearson M."/>
            <person name="Priest M."/>
            <person name="Roberts A."/>
            <person name="Saif S."/>
            <person name="Shea T."/>
            <person name="Shenoy N."/>
            <person name="Sisk P."/>
            <person name="Stolte C."/>
            <person name="Sykes S."/>
            <person name="Wortman J."/>
            <person name="Nusbaum C."/>
            <person name="Birren B."/>
        </authorList>
    </citation>
    <scope>NUCLEOTIDE SEQUENCE [LARGE SCALE GENOMIC DNA]</scope>
    <source>
        <strain evidence="13 14">F0323</strain>
    </source>
</reference>
<dbReference type="PATRIC" id="fig|679199.3.peg.293"/>
<dbReference type="GO" id="GO:0005524">
    <property type="term" value="F:ATP binding"/>
    <property type="evidence" value="ECO:0007669"/>
    <property type="project" value="UniProtKB-KW"/>
</dbReference>
<dbReference type="NCBIfam" id="TIGR00277">
    <property type="entry name" value="HDIG"/>
    <property type="match status" value="1"/>
</dbReference>
<dbReference type="OrthoDB" id="9805698at2"/>
<keyword evidence="3" id="KW-0819">tRNA processing</keyword>
<dbReference type="GO" id="GO:0042245">
    <property type="term" value="P:RNA repair"/>
    <property type="evidence" value="ECO:0007669"/>
    <property type="project" value="UniProtKB-KW"/>
</dbReference>